<evidence type="ECO:0000313" key="2">
    <source>
        <dbReference type="Proteomes" id="UP000829354"/>
    </source>
</evidence>
<accession>A0AAE9FEJ9</accession>
<evidence type="ECO:0000313" key="1">
    <source>
        <dbReference type="EMBL" id="UMM40421.1"/>
    </source>
</evidence>
<keyword evidence="2" id="KW-1185">Reference proteome</keyword>
<dbReference type="AlphaFoldDB" id="A0AAE9FEJ9"/>
<organism evidence="1 2">
    <name type="scientific">Caenorhabditis briggsae</name>
    <dbReference type="NCBI Taxonomy" id="6238"/>
    <lineage>
        <taxon>Eukaryota</taxon>
        <taxon>Metazoa</taxon>
        <taxon>Ecdysozoa</taxon>
        <taxon>Nematoda</taxon>
        <taxon>Chromadorea</taxon>
        <taxon>Rhabditida</taxon>
        <taxon>Rhabditina</taxon>
        <taxon>Rhabditomorpha</taxon>
        <taxon>Rhabditoidea</taxon>
        <taxon>Rhabditidae</taxon>
        <taxon>Peloderinae</taxon>
        <taxon>Caenorhabditis</taxon>
    </lineage>
</organism>
<dbReference type="Proteomes" id="UP000829354">
    <property type="component" value="Chromosome X"/>
</dbReference>
<name>A0AAE9FEJ9_CAEBR</name>
<dbReference type="EMBL" id="CP092625">
    <property type="protein sequence ID" value="UMM40421.1"/>
    <property type="molecule type" value="Genomic_DNA"/>
</dbReference>
<protein>
    <submittedName>
        <fullName evidence="1">Uncharacterized protein</fullName>
    </submittedName>
</protein>
<gene>
    <name evidence="1" type="ORF">L5515_017063</name>
</gene>
<sequence>MIFDRIWDPIRRVFGGQRQRVNVYPEQELYNTERQAFMALYSLYQSTVNDLRGHRNPAAKEIIKNFDDEAYPIIFAGFARTYNYEEMLNLRIALQNTVIRIGIKVREIDLILGVNDMNALRRLLGPAPYDPERELRGQVAEELKKGRNGINDLSGLVFRQPLAYQKRRKDRCSALAAIVESNGNQSDLTLSARHDDLKTVNADIEFFKARMESDKISYIAAWRQAWRKYWIRRAVRIERERRRREWELIENGVTPVDQIKFYY</sequence>
<reference evidence="1 2" key="1">
    <citation type="submission" date="2022-04" db="EMBL/GenBank/DDBJ databases">
        <title>Chromosome-level reference genomes for two strains of Caenorhabditis briggsae: an improved platform for comparative genomics.</title>
        <authorList>
            <person name="Stevens L."/>
            <person name="Andersen E."/>
        </authorList>
    </citation>
    <scope>NUCLEOTIDE SEQUENCE [LARGE SCALE GENOMIC DNA]</scope>
    <source>
        <strain evidence="1">VX34</strain>
        <tissue evidence="1">Whole-organism</tissue>
    </source>
</reference>
<proteinExistence type="predicted"/>